<accession>A0A0G1FA91</accession>
<name>A0A0G1FA91_9BACT</name>
<sequence>MILKHNMSKLFIKTGILLALFLLVVTPLHGQGKSNQAPGQQKKEAQKAVEQKVTIGSLDTVTENSVIIENKKNKQKTEALIDKTTKVIGANNKPVKLGTLKLKDLIALISSDSAVATRGAKLKVKKIFVKEASSSAQLKRRAVMGVITNIQGNTLTLTHQIQRDRTYIVIVSEQTIIHQKASEASGSATLASLSVGMRIAAVGDLNEGGGIIAKRIHIIPGKATGVFNKNPLATPSASLIASPSAIATPSALPSISPSSSPDESPVAL</sequence>
<dbReference type="STRING" id="1618436.UV59_C0032G0016"/>
<dbReference type="AlphaFoldDB" id="A0A0G1FA91"/>
<comment type="caution">
    <text evidence="1">The sequence shown here is derived from an EMBL/GenBank/DDBJ whole genome shotgun (WGS) entry which is preliminary data.</text>
</comment>
<dbReference type="EMBL" id="LCFB01000032">
    <property type="protein sequence ID" value="KKS83768.1"/>
    <property type="molecule type" value="Genomic_DNA"/>
</dbReference>
<reference evidence="1 2" key="1">
    <citation type="journal article" date="2015" name="Nature">
        <title>rRNA introns, odd ribosomes, and small enigmatic genomes across a large radiation of phyla.</title>
        <authorList>
            <person name="Brown C.T."/>
            <person name="Hug L.A."/>
            <person name="Thomas B.C."/>
            <person name="Sharon I."/>
            <person name="Castelle C.J."/>
            <person name="Singh A."/>
            <person name="Wilkins M.J."/>
            <person name="Williams K.H."/>
            <person name="Banfield J.F."/>
        </authorList>
    </citation>
    <scope>NUCLEOTIDE SEQUENCE [LARGE SCALE GENOMIC DNA]</scope>
</reference>
<evidence type="ECO:0000313" key="1">
    <source>
        <dbReference type="EMBL" id="KKS83768.1"/>
    </source>
</evidence>
<proteinExistence type="predicted"/>
<protein>
    <submittedName>
        <fullName evidence="1">Uncharacterized protein</fullName>
    </submittedName>
</protein>
<organism evidence="1 2">
    <name type="scientific">Candidatus Gottesmanbacteria bacterium GW2011_GWA1_43_11</name>
    <dbReference type="NCBI Taxonomy" id="1618436"/>
    <lineage>
        <taxon>Bacteria</taxon>
        <taxon>Candidatus Gottesmaniibacteriota</taxon>
    </lineage>
</organism>
<dbReference type="Proteomes" id="UP000034543">
    <property type="component" value="Unassembled WGS sequence"/>
</dbReference>
<evidence type="ECO:0000313" key="2">
    <source>
        <dbReference type="Proteomes" id="UP000034543"/>
    </source>
</evidence>
<gene>
    <name evidence="1" type="ORF">UV59_C0032G0016</name>
</gene>